<dbReference type="EMBL" id="MU250542">
    <property type="protein sequence ID" value="KAG7443925.1"/>
    <property type="molecule type" value="Genomic_DNA"/>
</dbReference>
<dbReference type="Gene3D" id="3.30.1370.210">
    <property type="match status" value="1"/>
</dbReference>
<comment type="caution">
    <text evidence="8">The sequence shown here is derived from an EMBL/GenBank/DDBJ whole genome shotgun (WGS) entry which is preliminary data.</text>
</comment>
<dbReference type="GO" id="GO:0061630">
    <property type="term" value="F:ubiquitin protein ligase activity"/>
    <property type="evidence" value="ECO:0007669"/>
    <property type="project" value="InterPro"/>
</dbReference>
<gene>
    <name evidence="8" type="ORF">BT62DRAFT_1078113</name>
</gene>
<dbReference type="GO" id="GO:0008270">
    <property type="term" value="F:zinc ion binding"/>
    <property type="evidence" value="ECO:0007669"/>
    <property type="project" value="UniProtKB-KW"/>
</dbReference>
<dbReference type="PANTHER" id="PTHR11224">
    <property type="entry name" value="MAKORIN-RELATED"/>
    <property type="match status" value="1"/>
</dbReference>
<keyword evidence="4 5" id="KW-0862">Zinc</keyword>
<keyword evidence="1 5" id="KW-0479">Metal-binding</keyword>
<dbReference type="InterPro" id="IPR000571">
    <property type="entry name" value="Znf_CCCH"/>
</dbReference>
<dbReference type="OrthoDB" id="629492at2759"/>
<dbReference type="InterPro" id="IPR041367">
    <property type="entry name" value="Znf-CCCH_4"/>
</dbReference>
<organism evidence="8 9">
    <name type="scientific">Guyanagaster necrorhizus</name>
    <dbReference type="NCBI Taxonomy" id="856835"/>
    <lineage>
        <taxon>Eukaryota</taxon>
        <taxon>Fungi</taxon>
        <taxon>Dikarya</taxon>
        <taxon>Basidiomycota</taxon>
        <taxon>Agaricomycotina</taxon>
        <taxon>Agaricomycetes</taxon>
        <taxon>Agaricomycetidae</taxon>
        <taxon>Agaricales</taxon>
        <taxon>Marasmiineae</taxon>
        <taxon>Physalacriaceae</taxon>
        <taxon>Guyanagaster</taxon>
    </lineage>
</organism>
<feature type="compositionally biased region" description="Basic residues" evidence="6">
    <location>
        <begin position="106"/>
        <end position="116"/>
    </location>
</feature>
<feature type="zinc finger region" description="C3H1-type" evidence="5">
    <location>
        <begin position="14"/>
        <end position="36"/>
    </location>
</feature>
<sequence length="183" mass="20641">MSSSVSLHVGNGVACRFYNHEGCNKGDECTYSHAADTDSIQNSLGQNVCLHFLKGYCRFGDYKCRYSHSRDHLALEDIDAISSTCEAPEKTVHEAASVSSDVPKTQSKKNGKKTSRGKVPATGENRYRRKFGSGIDWDIESEMEERMDNWGFTEDEVQELLCQGVKPWDDDARDVLNFLYDCY</sequence>
<dbReference type="Pfam" id="PF18044">
    <property type="entry name" value="zf-CCCH_4"/>
    <property type="match status" value="1"/>
</dbReference>
<feature type="region of interest" description="Disordered" evidence="6">
    <location>
        <begin position="92"/>
        <end position="123"/>
    </location>
</feature>
<feature type="domain" description="C3H1-type" evidence="7">
    <location>
        <begin position="43"/>
        <end position="71"/>
    </location>
</feature>
<evidence type="ECO:0000256" key="2">
    <source>
        <dbReference type="ARBA" id="ARBA00022737"/>
    </source>
</evidence>
<dbReference type="Proteomes" id="UP000812287">
    <property type="component" value="Unassembled WGS sequence"/>
</dbReference>
<dbReference type="SMART" id="SM00356">
    <property type="entry name" value="ZnF_C3H1"/>
    <property type="match status" value="2"/>
</dbReference>
<dbReference type="GO" id="GO:0000209">
    <property type="term" value="P:protein polyubiquitination"/>
    <property type="evidence" value="ECO:0007669"/>
    <property type="project" value="InterPro"/>
</dbReference>
<proteinExistence type="predicted"/>
<keyword evidence="9" id="KW-1185">Reference proteome</keyword>
<dbReference type="PANTHER" id="PTHR11224:SF10">
    <property type="entry name" value="IP09428P-RELATED"/>
    <property type="match status" value="1"/>
</dbReference>
<dbReference type="InterPro" id="IPR045072">
    <property type="entry name" value="MKRN-like"/>
</dbReference>
<keyword evidence="2" id="KW-0677">Repeat</keyword>
<evidence type="ECO:0000256" key="6">
    <source>
        <dbReference type="SAM" id="MobiDB-lite"/>
    </source>
</evidence>
<evidence type="ECO:0000256" key="4">
    <source>
        <dbReference type="ARBA" id="ARBA00022833"/>
    </source>
</evidence>
<protein>
    <recommendedName>
        <fullName evidence="7">C3H1-type domain-containing protein</fullName>
    </recommendedName>
</protein>
<evidence type="ECO:0000313" key="9">
    <source>
        <dbReference type="Proteomes" id="UP000812287"/>
    </source>
</evidence>
<evidence type="ECO:0000313" key="8">
    <source>
        <dbReference type="EMBL" id="KAG7443925.1"/>
    </source>
</evidence>
<feature type="domain" description="C3H1-type" evidence="7">
    <location>
        <begin position="14"/>
        <end position="36"/>
    </location>
</feature>
<evidence type="ECO:0000256" key="3">
    <source>
        <dbReference type="ARBA" id="ARBA00022771"/>
    </source>
</evidence>
<dbReference type="AlphaFoldDB" id="A0A9P7VP60"/>
<name>A0A9P7VP60_9AGAR</name>
<evidence type="ECO:0000256" key="5">
    <source>
        <dbReference type="PROSITE-ProRule" id="PRU00723"/>
    </source>
</evidence>
<dbReference type="RefSeq" id="XP_043037425.1">
    <property type="nucleotide sequence ID" value="XM_043179359.1"/>
</dbReference>
<reference evidence="8" key="1">
    <citation type="submission" date="2020-11" db="EMBL/GenBank/DDBJ databases">
        <title>Adaptations for nitrogen fixation in a non-lichenized fungal sporocarp promotes dispersal by wood-feeding termites.</title>
        <authorList>
            <consortium name="DOE Joint Genome Institute"/>
            <person name="Koch R.A."/>
            <person name="Yoon G."/>
            <person name="Arayal U."/>
            <person name="Lail K."/>
            <person name="Amirebrahimi M."/>
            <person name="Labutti K."/>
            <person name="Lipzen A."/>
            <person name="Riley R."/>
            <person name="Barry K."/>
            <person name="Henrissat B."/>
            <person name="Grigoriev I.V."/>
            <person name="Herr J.R."/>
            <person name="Aime M.C."/>
        </authorList>
    </citation>
    <scope>NUCLEOTIDE SEQUENCE</scope>
    <source>
        <strain evidence="8">MCA 3950</strain>
    </source>
</reference>
<evidence type="ECO:0000256" key="1">
    <source>
        <dbReference type="ARBA" id="ARBA00022723"/>
    </source>
</evidence>
<feature type="zinc finger region" description="C3H1-type" evidence="5">
    <location>
        <begin position="43"/>
        <end position="71"/>
    </location>
</feature>
<accession>A0A9P7VP60</accession>
<evidence type="ECO:0000259" key="7">
    <source>
        <dbReference type="PROSITE" id="PS50103"/>
    </source>
</evidence>
<dbReference type="GeneID" id="66101653"/>
<dbReference type="PROSITE" id="PS50103">
    <property type="entry name" value="ZF_C3H1"/>
    <property type="match status" value="2"/>
</dbReference>
<keyword evidence="3 5" id="KW-0863">Zinc-finger</keyword>